<keyword evidence="2" id="KW-0472">Membrane</keyword>
<comment type="caution">
    <text evidence="3">The sequence shown here is derived from an EMBL/GenBank/DDBJ whole genome shotgun (WGS) entry which is preliminary data.</text>
</comment>
<feature type="transmembrane region" description="Helical" evidence="2">
    <location>
        <begin position="137"/>
        <end position="161"/>
    </location>
</feature>
<keyword evidence="2" id="KW-1133">Transmembrane helix</keyword>
<dbReference type="EMBL" id="SDMP01000003">
    <property type="protein sequence ID" value="RYR69505.1"/>
    <property type="molecule type" value="Genomic_DNA"/>
</dbReference>
<dbReference type="Proteomes" id="UP000289738">
    <property type="component" value="Chromosome A03"/>
</dbReference>
<dbReference type="STRING" id="3818.A0A445E256"/>
<feature type="transmembrane region" description="Helical" evidence="2">
    <location>
        <begin position="104"/>
        <end position="125"/>
    </location>
</feature>
<gene>
    <name evidence="3" type="ORF">Ahy_A03g016060</name>
</gene>
<feature type="compositionally biased region" description="Basic and acidic residues" evidence="1">
    <location>
        <begin position="258"/>
        <end position="267"/>
    </location>
</feature>
<dbReference type="Pfam" id="PF04749">
    <property type="entry name" value="PLAC8"/>
    <property type="match status" value="1"/>
</dbReference>
<dbReference type="AlphaFoldDB" id="A0A445E256"/>
<evidence type="ECO:0000256" key="2">
    <source>
        <dbReference type="SAM" id="Phobius"/>
    </source>
</evidence>
<dbReference type="InterPro" id="IPR006461">
    <property type="entry name" value="PLAC_motif_containing"/>
</dbReference>
<feature type="region of interest" description="Disordered" evidence="1">
    <location>
        <begin position="246"/>
        <end position="287"/>
    </location>
</feature>
<dbReference type="PANTHER" id="PTHR15907">
    <property type="entry name" value="DUF614 FAMILY PROTEIN-RELATED"/>
    <property type="match status" value="1"/>
</dbReference>
<keyword evidence="4" id="KW-1185">Reference proteome</keyword>
<accession>A0A445E256</accession>
<dbReference type="NCBIfam" id="TIGR01571">
    <property type="entry name" value="A_thal_Cys_rich"/>
    <property type="match status" value="1"/>
</dbReference>
<keyword evidence="2" id="KW-0812">Transmembrane</keyword>
<name>A0A445E256_ARAHY</name>
<organism evidence="3 4">
    <name type="scientific">Arachis hypogaea</name>
    <name type="common">Peanut</name>
    <dbReference type="NCBI Taxonomy" id="3818"/>
    <lineage>
        <taxon>Eukaryota</taxon>
        <taxon>Viridiplantae</taxon>
        <taxon>Streptophyta</taxon>
        <taxon>Embryophyta</taxon>
        <taxon>Tracheophyta</taxon>
        <taxon>Spermatophyta</taxon>
        <taxon>Magnoliopsida</taxon>
        <taxon>eudicotyledons</taxon>
        <taxon>Gunneridae</taxon>
        <taxon>Pentapetalae</taxon>
        <taxon>rosids</taxon>
        <taxon>fabids</taxon>
        <taxon>Fabales</taxon>
        <taxon>Fabaceae</taxon>
        <taxon>Papilionoideae</taxon>
        <taxon>50 kb inversion clade</taxon>
        <taxon>dalbergioids sensu lato</taxon>
        <taxon>Dalbergieae</taxon>
        <taxon>Pterocarpus clade</taxon>
        <taxon>Arachis</taxon>
    </lineage>
</organism>
<evidence type="ECO:0008006" key="5">
    <source>
        <dbReference type="Google" id="ProtNLM"/>
    </source>
</evidence>
<sequence length="287" mass="31692">MAERKQSSYVKLGKDHAPLVDITPGELNQPIEVPQVLNFAVLVIVLENHGWLFASALNVDSHYPKAIRLRQMNLGRLGSLDALKIGKVVSNALMTYCSGELLPVYILSTFIAGLTGLFCPCVLFGRNVESLREDTPWTGPCLCHAIFVEGGISLAIATLAANSLVPGIDPGTVFLVCEGLFFTWWMCGIYTGQVRQTLQKKYHLKDSPCNACCVHCCLHWCALCQEHREMKGRLSDDLFSEMTIVNPPPAQEMTTSTHTDDDHKENPEASSANNGEHEHTHLEMQAI</sequence>
<feature type="compositionally biased region" description="Basic and acidic residues" evidence="1">
    <location>
        <begin position="275"/>
        <end position="287"/>
    </location>
</feature>
<protein>
    <recommendedName>
        <fullName evidence="5">Cell number regulator</fullName>
    </recommendedName>
</protein>
<evidence type="ECO:0000313" key="3">
    <source>
        <dbReference type="EMBL" id="RYR69505.1"/>
    </source>
</evidence>
<proteinExistence type="predicted"/>
<evidence type="ECO:0000313" key="4">
    <source>
        <dbReference type="Proteomes" id="UP000289738"/>
    </source>
</evidence>
<reference evidence="3 4" key="1">
    <citation type="submission" date="2019-01" db="EMBL/GenBank/DDBJ databases">
        <title>Sequencing of cultivated peanut Arachis hypogaea provides insights into genome evolution and oil improvement.</title>
        <authorList>
            <person name="Chen X."/>
        </authorList>
    </citation>
    <scope>NUCLEOTIDE SEQUENCE [LARGE SCALE GENOMIC DNA]</scope>
    <source>
        <strain evidence="4">cv. Fuhuasheng</strain>
        <tissue evidence="3">Leaves</tissue>
    </source>
</reference>
<feature type="transmembrane region" description="Helical" evidence="2">
    <location>
        <begin position="173"/>
        <end position="192"/>
    </location>
</feature>
<evidence type="ECO:0000256" key="1">
    <source>
        <dbReference type="SAM" id="MobiDB-lite"/>
    </source>
</evidence>